<feature type="transmembrane region" description="Helical" evidence="1">
    <location>
        <begin position="117"/>
        <end position="144"/>
    </location>
</feature>
<feature type="transmembrane region" description="Helical" evidence="1">
    <location>
        <begin position="7"/>
        <end position="27"/>
    </location>
</feature>
<proteinExistence type="predicted"/>
<accession>A0A1K2IHX2</accession>
<keyword evidence="3" id="KW-1185">Reference proteome</keyword>
<dbReference type="EMBL" id="FPKV01000002">
    <property type="protein sequence ID" value="SFZ91832.1"/>
    <property type="molecule type" value="Genomic_DNA"/>
</dbReference>
<keyword evidence="1" id="KW-0472">Membrane</keyword>
<dbReference type="AlphaFoldDB" id="A0A1K2IHX2"/>
<dbReference type="Proteomes" id="UP000182544">
    <property type="component" value="Unassembled WGS sequence"/>
</dbReference>
<sequence length="149" mass="18058">MKLYKLYIYFWFTALTVLIIGLFYYNLEETIVINIYDTYFIIPSFHLTIFITFLLAFIGLIYFLHSKFEIPLFKFLSRIHTLVSISCIFLFYLSSFLKFKKKNDFPLFNQDNYLNHFIVSILITFICIQLIFIFNSLFSIILYYTKKNK</sequence>
<name>A0A1K2IHX2_9FLAO</name>
<feature type="transmembrane region" description="Helical" evidence="1">
    <location>
        <begin position="39"/>
        <end position="63"/>
    </location>
</feature>
<feature type="transmembrane region" description="Helical" evidence="1">
    <location>
        <begin position="75"/>
        <end position="97"/>
    </location>
</feature>
<dbReference type="STRING" id="369401.SAMN05428642_102371"/>
<keyword evidence="1" id="KW-0812">Transmembrane</keyword>
<keyword evidence="1" id="KW-1133">Transmembrane helix</keyword>
<reference evidence="2 3" key="1">
    <citation type="submission" date="2016-10" db="EMBL/GenBank/DDBJ databases">
        <authorList>
            <person name="de Groot N.N."/>
        </authorList>
    </citation>
    <scope>NUCLEOTIDE SEQUENCE [LARGE SCALE GENOMIC DNA]</scope>
    <source>
        <strain evidence="2 3">DSM 18180</strain>
    </source>
</reference>
<evidence type="ECO:0000313" key="2">
    <source>
        <dbReference type="EMBL" id="SFZ91832.1"/>
    </source>
</evidence>
<organism evidence="2 3">
    <name type="scientific">Flaviramulus basaltis</name>
    <dbReference type="NCBI Taxonomy" id="369401"/>
    <lineage>
        <taxon>Bacteria</taxon>
        <taxon>Pseudomonadati</taxon>
        <taxon>Bacteroidota</taxon>
        <taxon>Flavobacteriia</taxon>
        <taxon>Flavobacteriales</taxon>
        <taxon>Flavobacteriaceae</taxon>
        <taxon>Flaviramulus</taxon>
    </lineage>
</organism>
<evidence type="ECO:0008006" key="4">
    <source>
        <dbReference type="Google" id="ProtNLM"/>
    </source>
</evidence>
<gene>
    <name evidence="2" type="ORF">SAMN05428642_102371</name>
</gene>
<evidence type="ECO:0000256" key="1">
    <source>
        <dbReference type="SAM" id="Phobius"/>
    </source>
</evidence>
<evidence type="ECO:0000313" key="3">
    <source>
        <dbReference type="Proteomes" id="UP000182544"/>
    </source>
</evidence>
<protein>
    <recommendedName>
        <fullName evidence="4">Cytochrome C and Quinol oxidase polypeptide I</fullName>
    </recommendedName>
</protein>